<evidence type="ECO:0000256" key="5">
    <source>
        <dbReference type="ARBA" id="ARBA00022902"/>
    </source>
</evidence>
<evidence type="ECO:0000259" key="13">
    <source>
        <dbReference type="PROSITE" id="PS51004"/>
    </source>
</evidence>
<organism evidence="14 15">
    <name type="scientific">Adineta ricciae</name>
    <name type="common">Rotifer</name>
    <dbReference type="NCBI Taxonomy" id="249248"/>
    <lineage>
        <taxon>Eukaryota</taxon>
        <taxon>Metazoa</taxon>
        <taxon>Spiralia</taxon>
        <taxon>Gnathifera</taxon>
        <taxon>Rotifera</taxon>
        <taxon>Eurotatoria</taxon>
        <taxon>Bdelloidea</taxon>
        <taxon>Adinetida</taxon>
        <taxon>Adinetidae</taxon>
        <taxon>Adineta</taxon>
    </lineage>
</organism>
<dbReference type="SUPFAM" id="SSF103575">
    <property type="entry name" value="Plexin repeat"/>
    <property type="match status" value="1"/>
</dbReference>
<dbReference type="InterPro" id="IPR016201">
    <property type="entry name" value="PSI"/>
</dbReference>
<dbReference type="InterPro" id="IPR000884">
    <property type="entry name" value="TSP1_rpt"/>
</dbReference>
<dbReference type="GO" id="GO:0071526">
    <property type="term" value="P:semaphorin-plexin signaling pathway"/>
    <property type="evidence" value="ECO:0007669"/>
    <property type="project" value="TreeGrafter"/>
</dbReference>
<sequence>MLRNIQIYQESDNTFDAIILDPQRDQILIGAKNSILRLSINDFHLLEKFKWDSSMNDVQTCRSQIQSHNQCENYVRVLALRSRDQLLLTCGTNSYRPICAWRRPDSLSTVIPHDHFLSGDGKSPYNSRFPSAYELIETGELYSATSNEPVFGVNDPLIQRSFTEGKQLRTQQHDSNWLRNPYFIRILNIGSYVYTFFREVALEHLSCGTSVYSRVARVCKYDDGTMKFSDTFRSFSKLRLSCSKKFADEITSFDYNELQSIFFDRSRNFIYGAFNLPKSGLAGSAICVYTVDQLERVFTSAYLTQKTNESYWLPSTLKQDSEKCEPHQSSEIPLPSGPVLRSGVLQSSFEALPLENIRIGQLLIDRINDITIFFVITLNGFELRKYSLINHELCLLEQIQLKPATIPDNQWKINQAEFLSERKEIVLTTTVSVLKLSVARCDRFNTSNLCLAAMDPYCTWDINQQQCILYTKSLSTFASSSRTLTCPILNTTIDGGWTSWSSLFVCEQVTGEKCQCRTRTCTQPMPQFGGKSCQGSSVEITRCEVHGGWSPWSEWSLCPKTCGKTFRTRTRTCTNPEPRNNGRLCIGSEREEESCPEIMCSGESTRLSSWSDWETCSKSCGGGIQKRRRTCVLNGDKCSECLEETRSCNESPCPTQQVTLWSDWTQIVNPTSEGVYTEKRTRFLCTIGSSFDKNLPEIRSDSVAYRVCSTHGEKDCQETDSLDNLRFDNWSAWSSWSDCYPSCGVPGAVETRHRTCLGKRCLGNAVEKRECVSCSSSSNNNWSCWTDWSDCSLCTSIRLRSFQTRTRTCLTGSCQGDSREERLCSKCPSSSSKSLSLIDSLNENRFTLLHLILISLISFLLACFIMLCIFVLCRRRCRHRHYRHRQASNTFLHTDERDYFQASTSNSSSSPHTTQDSDTFTTLSNTNNHTSKFRSFDSSSSSTMTGGVSALLKEIPSRKLNMYINPREMPPLPPAATLKRTSLMSSMKTNLDADDL</sequence>
<dbReference type="Gene3D" id="3.30.1680.10">
    <property type="entry name" value="ligand-binding face of the semaphorins, domain 2"/>
    <property type="match status" value="1"/>
</dbReference>
<dbReference type="EMBL" id="CAJNOJ010000072">
    <property type="protein sequence ID" value="CAF1034285.1"/>
    <property type="molecule type" value="Genomic_DNA"/>
</dbReference>
<dbReference type="Gene3D" id="2.20.100.10">
    <property type="entry name" value="Thrombospondin type-1 (TSP1) repeat"/>
    <property type="match status" value="4"/>
</dbReference>
<dbReference type="GO" id="GO:0007411">
    <property type="term" value="P:axon guidance"/>
    <property type="evidence" value="ECO:0007669"/>
    <property type="project" value="TreeGrafter"/>
</dbReference>
<dbReference type="GO" id="GO:0030335">
    <property type="term" value="P:positive regulation of cell migration"/>
    <property type="evidence" value="ECO:0007669"/>
    <property type="project" value="TreeGrafter"/>
</dbReference>
<dbReference type="Pfam" id="PF00090">
    <property type="entry name" value="TSP_1"/>
    <property type="match status" value="3"/>
</dbReference>
<evidence type="ECO:0000256" key="6">
    <source>
        <dbReference type="ARBA" id="ARBA00022989"/>
    </source>
</evidence>
<evidence type="ECO:0000256" key="2">
    <source>
        <dbReference type="ARBA" id="ARBA00022692"/>
    </source>
</evidence>
<dbReference type="PANTHER" id="PTHR11036">
    <property type="entry name" value="SEMAPHORIN"/>
    <property type="match status" value="1"/>
</dbReference>
<comment type="caution">
    <text evidence="10">Lacks conserved residue(s) required for the propagation of feature annotation.</text>
</comment>
<keyword evidence="4" id="KW-0221">Differentiation</keyword>
<evidence type="ECO:0000256" key="4">
    <source>
        <dbReference type="ARBA" id="ARBA00022782"/>
    </source>
</evidence>
<dbReference type="SMART" id="SM00423">
    <property type="entry name" value="PSI"/>
    <property type="match status" value="1"/>
</dbReference>
<keyword evidence="7 12" id="KW-0472">Membrane</keyword>
<dbReference type="AlphaFoldDB" id="A0A814J777"/>
<gene>
    <name evidence="14" type="ORF">EDS130_LOCUS16577</name>
</gene>
<feature type="compositionally biased region" description="Low complexity" evidence="11">
    <location>
        <begin position="903"/>
        <end position="919"/>
    </location>
</feature>
<name>A0A814J777_ADIRI</name>
<keyword evidence="9" id="KW-0325">Glycoprotein</keyword>
<dbReference type="InterPro" id="IPR036352">
    <property type="entry name" value="Semap_dom_sf"/>
</dbReference>
<dbReference type="GO" id="GO:0045499">
    <property type="term" value="F:chemorepellent activity"/>
    <property type="evidence" value="ECO:0007669"/>
    <property type="project" value="TreeGrafter"/>
</dbReference>
<dbReference type="OrthoDB" id="9988752at2759"/>
<dbReference type="Proteomes" id="UP000663852">
    <property type="component" value="Unassembled WGS sequence"/>
</dbReference>
<evidence type="ECO:0000256" key="1">
    <source>
        <dbReference type="ARBA" id="ARBA00004167"/>
    </source>
</evidence>
<comment type="caution">
    <text evidence="14">The sequence shown here is derived from an EMBL/GenBank/DDBJ whole genome shotgun (WGS) entry which is preliminary data.</text>
</comment>
<dbReference type="SUPFAM" id="SSF82895">
    <property type="entry name" value="TSP-1 type 1 repeat"/>
    <property type="match status" value="4"/>
</dbReference>
<dbReference type="Pfam" id="PF01403">
    <property type="entry name" value="Sema"/>
    <property type="match status" value="1"/>
</dbReference>
<keyword evidence="6 12" id="KW-1133">Transmembrane helix</keyword>
<evidence type="ECO:0000256" key="9">
    <source>
        <dbReference type="ARBA" id="ARBA00023180"/>
    </source>
</evidence>
<dbReference type="PANTHER" id="PTHR11036:SF79">
    <property type="entry name" value="SEMAPHORIN 5C, ISOFORM A"/>
    <property type="match status" value="1"/>
</dbReference>
<accession>A0A814J777</accession>
<dbReference type="FunFam" id="2.20.100.10:FF:000007">
    <property type="entry name" value="Thrombospondin 1"/>
    <property type="match status" value="1"/>
</dbReference>
<dbReference type="InterPro" id="IPR027231">
    <property type="entry name" value="Semaphorin"/>
</dbReference>
<evidence type="ECO:0000256" key="7">
    <source>
        <dbReference type="ARBA" id="ARBA00023136"/>
    </source>
</evidence>
<evidence type="ECO:0000256" key="12">
    <source>
        <dbReference type="SAM" id="Phobius"/>
    </source>
</evidence>
<evidence type="ECO:0000256" key="11">
    <source>
        <dbReference type="SAM" id="MobiDB-lite"/>
    </source>
</evidence>
<dbReference type="PROSITE" id="PS50092">
    <property type="entry name" value="TSP1"/>
    <property type="match status" value="3"/>
</dbReference>
<dbReference type="FunFam" id="2.20.100.10:FF:000021">
    <property type="entry name" value="semaphorin-5B isoform X1"/>
    <property type="match status" value="1"/>
</dbReference>
<dbReference type="InterPro" id="IPR015943">
    <property type="entry name" value="WD40/YVTN_repeat-like_dom_sf"/>
</dbReference>
<dbReference type="GO" id="GO:0030215">
    <property type="term" value="F:semaphorin receptor binding"/>
    <property type="evidence" value="ECO:0007669"/>
    <property type="project" value="InterPro"/>
</dbReference>
<evidence type="ECO:0000256" key="8">
    <source>
        <dbReference type="ARBA" id="ARBA00023157"/>
    </source>
</evidence>
<protein>
    <recommendedName>
        <fullName evidence="13">Sema domain-containing protein</fullName>
    </recommendedName>
</protein>
<evidence type="ECO:0000256" key="10">
    <source>
        <dbReference type="PROSITE-ProRule" id="PRU00352"/>
    </source>
</evidence>
<evidence type="ECO:0000256" key="3">
    <source>
        <dbReference type="ARBA" id="ARBA00022737"/>
    </source>
</evidence>
<keyword evidence="2 12" id="KW-0812">Transmembrane</keyword>
<evidence type="ECO:0000313" key="15">
    <source>
        <dbReference type="Proteomes" id="UP000663852"/>
    </source>
</evidence>
<dbReference type="InterPro" id="IPR001627">
    <property type="entry name" value="Semap_dom"/>
</dbReference>
<dbReference type="Gene3D" id="2.130.10.10">
    <property type="entry name" value="YVTN repeat-like/Quinoprotein amine dehydrogenase"/>
    <property type="match status" value="1"/>
</dbReference>
<keyword evidence="3" id="KW-0677">Repeat</keyword>
<dbReference type="SMART" id="SM00630">
    <property type="entry name" value="Sema"/>
    <property type="match status" value="1"/>
</dbReference>
<dbReference type="GO" id="GO:0005886">
    <property type="term" value="C:plasma membrane"/>
    <property type="evidence" value="ECO:0007669"/>
    <property type="project" value="TreeGrafter"/>
</dbReference>
<comment type="subcellular location">
    <subcellularLocation>
        <location evidence="1">Membrane</location>
        <topology evidence="1">Single-pass membrane protein</topology>
    </subcellularLocation>
</comment>
<dbReference type="InterPro" id="IPR036383">
    <property type="entry name" value="TSP1_rpt_sf"/>
</dbReference>
<dbReference type="PROSITE" id="PS51004">
    <property type="entry name" value="SEMA"/>
    <property type="match status" value="1"/>
</dbReference>
<keyword evidence="5" id="KW-0524">Neurogenesis</keyword>
<feature type="domain" description="Sema" evidence="13">
    <location>
        <begin position="1"/>
        <end position="438"/>
    </location>
</feature>
<dbReference type="SUPFAM" id="SSF101912">
    <property type="entry name" value="Sema domain"/>
    <property type="match status" value="1"/>
</dbReference>
<feature type="transmembrane region" description="Helical" evidence="12">
    <location>
        <begin position="848"/>
        <end position="873"/>
    </location>
</feature>
<reference evidence="14" key="1">
    <citation type="submission" date="2021-02" db="EMBL/GenBank/DDBJ databases">
        <authorList>
            <person name="Nowell W R."/>
        </authorList>
    </citation>
    <scope>NUCLEOTIDE SEQUENCE</scope>
</reference>
<evidence type="ECO:0000313" key="14">
    <source>
        <dbReference type="EMBL" id="CAF1034285.1"/>
    </source>
</evidence>
<feature type="region of interest" description="Disordered" evidence="11">
    <location>
        <begin position="902"/>
        <end position="925"/>
    </location>
</feature>
<dbReference type="SMART" id="SM00209">
    <property type="entry name" value="TSP1"/>
    <property type="match status" value="4"/>
</dbReference>
<proteinExistence type="predicted"/>
<keyword evidence="8" id="KW-1015">Disulfide bond</keyword>